<gene>
    <name evidence="2" type="ORF">V1I91_18410</name>
</gene>
<dbReference type="RefSeq" id="WP_272652736.1">
    <property type="nucleotide sequence ID" value="NZ_JAZDDG010000010.1"/>
</dbReference>
<evidence type="ECO:0000313" key="3">
    <source>
        <dbReference type="Proteomes" id="UP001356308"/>
    </source>
</evidence>
<proteinExistence type="predicted"/>
<comment type="caution">
    <text evidence="2">The sequence shown here is derived from an EMBL/GenBank/DDBJ whole genome shotgun (WGS) entry which is preliminary data.</text>
</comment>
<keyword evidence="1" id="KW-0472">Membrane</keyword>
<dbReference type="Proteomes" id="UP001356308">
    <property type="component" value="Unassembled WGS sequence"/>
</dbReference>
<feature type="transmembrane region" description="Helical" evidence="1">
    <location>
        <begin position="12"/>
        <end position="34"/>
    </location>
</feature>
<protein>
    <submittedName>
        <fullName evidence="2">Uncharacterized protein</fullName>
    </submittedName>
</protein>
<dbReference type="EMBL" id="JAZDDG010000010">
    <property type="protein sequence ID" value="MEE1978057.1"/>
    <property type="molecule type" value="Genomic_DNA"/>
</dbReference>
<keyword evidence="1" id="KW-1133">Transmembrane helix</keyword>
<keyword evidence="3" id="KW-1185">Reference proteome</keyword>
<evidence type="ECO:0000256" key="1">
    <source>
        <dbReference type="SAM" id="Phobius"/>
    </source>
</evidence>
<accession>A0ABU7IYI9</accession>
<reference evidence="2 3" key="1">
    <citation type="submission" date="2024-01" db="EMBL/GenBank/DDBJ databases">
        <title>Maribacter spp. originated from different algae showed divergent polysaccharides utilization ability.</title>
        <authorList>
            <person name="Wang H."/>
            <person name="Wu Y."/>
        </authorList>
    </citation>
    <scope>NUCLEOTIDE SEQUENCE [LARGE SCALE GENOMIC DNA]</scope>
    <source>
        <strain evidence="2 3">PR1</strain>
    </source>
</reference>
<organism evidence="2 3">
    <name type="scientific">Maribacter cobaltidurans</name>
    <dbReference type="NCBI Taxonomy" id="1178778"/>
    <lineage>
        <taxon>Bacteria</taxon>
        <taxon>Pseudomonadati</taxon>
        <taxon>Bacteroidota</taxon>
        <taxon>Flavobacteriia</taxon>
        <taxon>Flavobacteriales</taxon>
        <taxon>Flavobacteriaceae</taxon>
        <taxon>Maribacter</taxon>
    </lineage>
</organism>
<sequence>MMVFRKIQAGALQFVLFIGAIVALLLLSFLLLTYTQKHFEKKSGILVEVLQGTDYGIKASLTNTEQSGKELSIQKLGDLPIEIRVEKGFWGLLEKRTVTSSHKNTTYTKYGLVGGKDTEEIPALYVSDHQRPVVLAGNTKITGTAYLPKQGLKMGNIGGNSYPYPRLLYGNSIPSKEKLPELSGEFKARLREFSNPNYRPNGILLQALPREGIKNSFQEETKVFKSGSITLENIALTGNLIIVADKKITVRNTVQLRDVVLLAPEIIIEDRVTGNFQAIATEKIEVGQGCQLFYPTVLVVDKSNKRSNQNTSDPSKNRSLFVDKYTFIKGFLMFMEEIEEKQYFPQVKVETNAIIEGEIFCSQNLELKGTVNGMVTTDGFMALENGNIYQNHIYGGIINSTQLSPHYVGIPLESRIGNKKLMQWLY</sequence>
<evidence type="ECO:0000313" key="2">
    <source>
        <dbReference type="EMBL" id="MEE1978057.1"/>
    </source>
</evidence>
<keyword evidence="1" id="KW-0812">Transmembrane</keyword>
<name>A0ABU7IYI9_9FLAO</name>